<dbReference type="GO" id="GO:0016491">
    <property type="term" value="F:oxidoreductase activity"/>
    <property type="evidence" value="ECO:0007669"/>
    <property type="project" value="UniProtKB-KW"/>
</dbReference>
<keyword evidence="6" id="KW-0411">Iron-sulfur</keyword>
<keyword evidence="4" id="KW-0560">Oxidoreductase</keyword>
<dbReference type="SUPFAM" id="SSF55961">
    <property type="entry name" value="Bet v1-like"/>
    <property type="match status" value="1"/>
</dbReference>
<dbReference type="SUPFAM" id="SSF50022">
    <property type="entry name" value="ISP domain"/>
    <property type="match status" value="1"/>
</dbReference>
<dbReference type="PANTHER" id="PTHR43756">
    <property type="entry name" value="CHOLINE MONOOXYGENASE, CHLOROPLASTIC"/>
    <property type="match status" value="1"/>
</dbReference>
<dbReference type="AlphaFoldDB" id="A0A916YC02"/>
<evidence type="ECO:0000256" key="6">
    <source>
        <dbReference type="ARBA" id="ARBA00023014"/>
    </source>
</evidence>
<dbReference type="CDD" id="cd03469">
    <property type="entry name" value="Rieske_RO_Alpha_N"/>
    <property type="match status" value="1"/>
</dbReference>
<evidence type="ECO:0000256" key="5">
    <source>
        <dbReference type="ARBA" id="ARBA00023004"/>
    </source>
</evidence>
<dbReference type="Proteomes" id="UP000598997">
    <property type="component" value="Unassembled WGS sequence"/>
</dbReference>
<dbReference type="PRINTS" id="PR00090">
    <property type="entry name" value="RNGDIOXGNASE"/>
</dbReference>
<dbReference type="InterPro" id="IPR017941">
    <property type="entry name" value="Rieske_2Fe-2S"/>
</dbReference>
<dbReference type="InterPro" id="IPR015879">
    <property type="entry name" value="Ring_hydroxy_dOase_asu_C_dom"/>
</dbReference>
<comment type="cofactor">
    <cofactor evidence="1">
        <name>Fe cation</name>
        <dbReference type="ChEBI" id="CHEBI:24875"/>
    </cofactor>
</comment>
<reference evidence="8 9" key="1">
    <citation type="journal article" date="2014" name="Int. J. Syst. Evol. Microbiol.">
        <title>Complete genome sequence of Corynebacterium casei LMG S-19264T (=DSM 44701T), isolated from a smear-ripened cheese.</title>
        <authorList>
            <consortium name="US DOE Joint Genome Institute (JGI-PGF)"/>
            <person name="Walter F."/>
            <person name="Albersmeier A."/>
            <person name="Kalinowski J."/>
            <person name="Ruckert C."/>
        </authorList>
    </citation>
    <scope>NUCLEOTIDE SEQUENCE [LARGE SCALE GENOMIC DNA]</scope>
    <source>
        <strain evidence="8 9">CGMCC 1.15358</strain>
    </source>
</reference>
<dbReference type="CDD" id="cd08882">
    <property type="entry name" value="RHO_alpha_C_MupW-like"/>
    <property type="match status" value="1"/>
</dbReference>
<evidence type="ECO:0000259" key="7">
    <source>
        <dbReference type="PROSITE" id="PS51296"/>
    </source>
</evidence>
<name>A0A916YC02_9SPHN</name>
<feature type="domain" description="Rieske" evidence="7">
    <location>
        <begin position="63"/>
        <end position="171"/>
    </location>
</feature>
<proteinExistence type="predicted"/>
<gene>
    <name evidence="8" type="ORF">GCM10010989_10830</name>
</gene>
<dbReference type="Pfam" id="PF00848">
    <property type="entry name" value="Ring_hydroxyl_A"/>
    <property type="match status" value="1"/>
</dbReference>
<dbReference type="GO" id="GO:0051537">
    <property type="term" value="F:2 iron, 2 sulfur cluster binding"/>
    <property type="evidence" value="ECO:0007669"/>
    <property type="project" value="UniProtKB-KW"/>
</dbReference>
<dbReference type="InterPro" id="IPR036922">
    <property type="entry name" value="Rieske_2Fe-2S_sf"/>
</dbReference>
<evidence type="ECO:0000256" key="4">
    <source>
        <dbReference type="ARBA" id="ARBA00023002"/>
    </source>
</evidence>
<comment type="caution">
    <text evidence="8">The sequence shown here is derived from an EMBL/GenBank/DDBJ whole genome shotgun (WGS) entry which is preliminary data.</text>
</comment>
<keyword evidence="3" id="KW-0479">Metal-binding</keyword>
<evidence type="ECO:0000313" key="9">
    <source>
        <dbReference type="Proteomes" id="UP000598997"/>
    </source>
</evidence>
<evidence type="ECO:0000256" key="1">
    <source>
        <dbReference type="ARBA" id="ARBA00001962"/>
    </source>
</evidence>
<sequence length="460" mass="53163">MTELTLDQYQRDCVIDPALKEGEHGAKVDNVDNGCGPISPERYYAEEWAELERTRLWNRVWNWACREEDIPEPGDYVTFEIARESFIITRGDDMRIRAFYNVCPHRGNRLVTDEDGARPAGFACRFHNWRFALSGENIEIKDRETFREEALCRNADLRQARCETWEGFVFINMDKGAPPLREHLGPLVEHAKPYRLADMRIMRRVQAVWESNWKIGVDGFNEAYHVHSIHPQILPIFNDYHAQIDLFPNGMSRMTTKFAYQSPRTPSGEDAPSLNPGLRMLMEEVGLDPDSFNGSMEEVRPAIQAAKRKRAERLGIDYSGFTDNQLTDDWNYDIFPNIQMGMHPEGVSMLYFRPHKSDPRKFILDVITMMHPQEKGEIKPPAYMGLPEGWDVSGRHPAEIERIDWKKGGLGELFDQDASLFADVQLGMESESYEGAILSEQEQRIAHFHAELERYLGMRS</sequence>
<dbReference type="RefSeq" id="WP_066763099.1">
    <property type="nucleotide sequence ID" value="NZ_BMIO01000003.1"/>
</dbReference>
<dbReference type="InterPro" id="IPR001663">
    <property type="entry name" value="Rng_hydr_dOase-A"/>
</dbReference>
<keyword evidence="5" id="KW-0408">Iron</keyword>
<dbReference type="GO" id="GO:0005506">
    <property type="term" value="F:iron ion binding"/>
    <property type="evidence" value="ECO:0007669"/>
    <property type="project" value="InterPro"/>
</dbReference>
<dbReference type="OrthoDB" id="7456916at2"/>
<evidence type="ECO:0000256" key="2">
    <source>
        <dbReference type="ARBA" id="ARBA00022714"/>
    </source>
</evidence>
<evidence type="ECO:0000256" key="3">
    <source>
        <dbReference type="ARBA" id="ARBA00022723"/>
    </source>
</evidence>
<dbReference type="PROSITE" id="PS51296">
    <property type="entry name" value="RIESKE"/>
    <property type="match status" value="1"/>
</dbReference>
<keyword evidence="9" id="KW-1185">Reference proteome</keyword>
<accession>A0A916YC02</accession>
<keyword evidence="2" id="KW-0001">2Fe-2S</keyword>
<dbReference type="Pfam" id="PF00355">
    <property type="entry name" value="Rieske"/>
    <property type="match status" value="1"/>
</dbReference>
<dbReference type="Gene3D" id="2.102.10.10">
    <property type="entry name" value="Rieske [2Fe-2S] iron-sulphur domain"/>
    <property type="match status" value="1"/>
</dbReference>
<protein>
    <recommendedName>
        <fullName evidence="7">Rieske domain-containing protein</fullName>
    </recommendedName>
</protein>
<evidence type="ECO:0000313" key="8">
    <source>
        <dbReference type="EMBL" id="GGD38592.1"/>
    </source>
</evidence>
<dbReference type="EMBL" id="BMIO01000003">
    <property type="protein sequence ID" value="GGD38592.1"/>
    <property type="molecule type" value="Genomic_DNA"/>
</dbReference>
<dbReference type="Gene3D" id="3.90.380.10">
    <property type="entry name" value="Naphthalene 1,2-dioxygenase Alpha Subunit, Chain A, domain 1"/>
    <property type="match status" value="1"/>
</dbReference>
<organism evidence="8 9">
    <name type="scientific">Croceicoccus pelagius</name>
    <dbReference type="NCBI Taxonomy" id="1703341"/>
    <lineage>
        <taxon>Bacteria</taxon>
        <taxon>Pseudomonadati</taxon>
        <taxon>Pseudomonadota</taxon>
        <taxon>Alphaproteobacteria</taxon>
        <taxon>Sphingomonadales</taxon>
        <taxon>Erythrobacteraceae</taxon>
        <taxon>Croceicoccus</taxon>
    </lineage>
</organism>
<dbReference type="PANTHER" id="PTHR43756:SF5">
    <property type="entry name" value="CHOLINE MONOOXYGENASE, CHLOROPLASTIC"/>
    <property type="match status" value="1"/>
</dbReference>